<protein>
    <recommendedName>
        <fullName evidence="4">C3H1-type domain-containing protein</fullName>
    </recommendedName>
</protein>
<evidence type="ECO:0000256" key="1">
    <source>
        <dbReference type="PROSITE-ProRule" id="PRU00723"/>
    </source>
</evidence>
<dbReference type="Pfam" id="PF25543">
    <property type="entry name" value="zf-CCCH_tandem"/>
    <property type="match status" value="1"/>
</dbReference>
<keyword evidence="1" id="KW-0863">Zinc-finger</keyword>
<dbReference type="GO" id="GO:0008270">
    <property type="term" value="F:zinc ion binding"/>
    <property type="evidence" value="ECO:0007669"/>
    <property type="project" value="UniProtKB-KW"/>
</dbReference>
<dbReference type="EMBL" id="CP090171">
    <property type="protein sequence ID" value="UJO21529.1"/>
    <property type="molecule type" value="Genomic_DNA"/>
</dbReference>
<reference evidence="5" key="2">
    <citation type="journal article" date="2022" name="Microb. Genom.">
        <title>A chromosome-scale genome assembly of the tomato pathogen Cladosporium fulvum reveals a compartmentalized genome architecture and the presence of a dispensable chromosome.</title>
        <authorList>
            <person name="Zaccaron A.Z."/>
            <person name="Chen L.H."/>
            <person name="Samaras A."/>
            <person name="Stergiopoulos I."/>
        </authorList>
    </citation>
    <scope>NUCLEOTIDE SEQUENCE</scope>
    <source>
        <strain evidence="5">Race5_Kim</strain>
    </source>
</reference>
<sequence length="473" mass="52463">MNGSISTSSYASRLEAFRKSDDDRNALVEELIKAYEDLKKKHERLSDDYENEVSSRRMHQSKAKDLEMSLVQQKQAMGSNNFAMVLIDGDGAIFQDALLQKGKDGGAEAAHLLHAQIQKYLKEIYPDANVSDWSLVVHVVLNLPDLSTALSASGITSTMAYLAEFGRGFGAARPLFNFIDVGRGKERADHKIRESLRLYMPLAQCRHVFFGPCHDNGYLNDLAPYSGDAANAARLTLIETRPAEPGFSSLGLKRMKVENVFRERDIPKAGAPSMTLPIRKAPTMHSPATSFAPSFAKEPSPVRSEEDRSSTASPNSWAAVGKNGVEDGFETISIAPKKSKKMKYILLNADGQRIDDPLDKFDVESVRSFDEKVHAAGTNLCNQYHLNGNCQNPYCTFKHGSKLTQGELLILKHKSRGLKCAQGVHCEKIDCYLGHHCKFQTGCTARGCRFTDTHGMDLTPASRWYEDGSEEYI</sequence>
<keyword evidence="1" id="KW-0862">Zinc</keyword>
<dbReference type="PANTHER" id="PTHR37543">
    <property type="entry name" value="CCCH ZINC FINGER DNA BINDING PROTEIN (AFU_ORTHOLOGUE AFUA_5G12760)"/>
    <property type="match status" value="1"/>
</dbReference>
<proteinExistence type="predicted"/>
<dbReference type="InterPro" id="IPR057654">
    <property type="entry name" value="Znf-CCCH_tandem"/>
</dbReference>
<dbReference type="PANTHER" id="PTHR37543:SF1">
    <property type="entry name" value="CCCH ZINC FINGER DNA BINDING PROTEIN (AFU_ORTHOLOGUE AFUA_5G12760)"/>
    <property type="match status" value="1"/>
</dbReference>
<dbReference type="Pfam" id="PF25540">
    <property type="entry name" value="DUF7923"/>
    <property type="match status" value="1"/>
</dbReference>
<keyword evidence="6" id="KW-1185">Reference proteome</keyword>
<gene>
    <name evidence="5" type="ORF">CLAFUR5_09381</name>
</gene>
<keyword evidence="1" id="KW-0479">Metal-binding</keyword>
<evidence type="ECO:0000256" key="3">
    <source>
        <dbReference type="SAM" id="MobiDB-lite"/>
    </source>
</evidence>
<dbReference type="OMA" id="GPCHDNG"/>
<name>A0A9Q8PFK5_PASFU</name>
<dbReference type="OrthoDB" id="2270193at2759"/>
<dbReference type="InterPro" id="IPR000571">
    <property type="entry name" value="Znf_CCCH"/>
</dbReference>
<dbReference type="RefSeq" id="XP_047765895.1">
    <property type="nucleotide sequence ID" value="XM_047908529.1"/>
</dbReference>
<dbReference type="Pfam" id="PF25542">
    <property type="entry name" value="zf-CCCH_12"/>
    <property type="match status" value="1"/>
</dbReference>
<dbReference type="AlphaFoldDB" id="A0A9Q8PFK5"/>
<reference evidence="5" key="1">
    <citation type="submission" date="2021-12" db="EMBL/GenBank/DDBJ databases">
        <authorList>
            <person name="Zaccaron A."/>
            <person name="Stergiopoulos I."/>
        </authorList>
    </citation>
    <scope>NUCLEOTIDE SEQUENCE</scope>
    <source>
        <strain evidence="5">Race5_Kim</strain>
    </source>
</reference>
<evidence type="ECO:0000256" key="2">
    <source>
        <dbReference type="SAM" id="Coils"/>
    </source>
</evidence>
<dbReference type="InterPro" id="IPR057683">
    <property type="entry name" value="DUF7923"/>
</dbReference>
<dbReference type="GeneID" id="71989259"/>
<feature type="region of interest" description="Disordered" evidence="3">
    <location>
        <begin position="271"/>
        <end position="320"/>
    </location>
</feature>
<evidence type="ECO:0000313" key="6">
    <source>
        <dbReference type="Proteomes" id="UP000756132"/>
    </source>
</evidence>
<feature type="domain" description="C3H1-type" evidence="4">
    <location>
        <begin position="375"/>
        <end position="402"/>
    </location>
</feature>
<dbReference type="KEGG" id="ffu:CLAFUR5_09381"/>
<accession>A0A9Q8PFK5</accession>
<feature type="zinc finger region" description="C3H1-type" evidence="1">
    <location>
        <begin position="375"/>
        <end position="402"/>
    </location>
</feature>
<evidence type="ECO:0000313" key="5">
    <source>
        <dbReference type="EMBL" id="UJO21529.1"/>
    </source>
</evidence>
<keyword evidence="2" id="KW-0175">Coiled coil</keyword>
<dbReference type="Gene3D" id="4.10.1000.30">
    <property type="match status" value="1"/>
</dbReference>
<dbReference type="PROSITE" id="PS50103">
    <property type="entry name" value="ZF_C3H1"/>
    <property type="match status" value="1"/>
</dbReference>
<feature type="coiled-coil region" evidence="2">
    <location>
        <begin position="25"/>
        <end position="55"/>
    </location>
</feature>
<evidence type="ECO:0000259" key="4">
    <source>
        <dbReference type="PROSITE" id="PS50103"/>
    </source>
</evidence>
<dbReference type="Proteomes" id="UP000756132">
    <property type="component" value="Chromosome 9"/>
</dbReference>
<organism evidence="5 6">
    <name type="scientific">Passalora fulva</name>
    <name type="common">Tomato leaf mold</name>
    <name type="synonym">Cladosporium fulvum</name>
    <dbReference type="NCBI Taxonomy" id="5499"/>
    <lineage>
        <taxon>Eukaryota</taxon>
        <taxon>Fungi</taxon>
        <taxon>Dikarya</taxon>
        <taxon>Ascomycota</taxon>
        <taxon>Pezizomycotina</taxon>
        <taxon>Dothideomycetes</taxon>
        <taxon>Dothideomycetidae</taxon>
        <taxon>Mycosphaerellales</taxon>
        <taxon>Mycosphaerellaceae</taxon>
        <taxon>Fulvia</taxon>
    </lineage>
</organism>